<evidence type="ECO:0000313" key="4">
    <source>
        <dbReference type="Proteomes" id="UP000008782"/>
    </source>
</evidence>
<keyword evidence="4" id="KW-1185">Reference proteome</keyword>
<evidence type="ECO:0000256" key="2">
    <source>
        <dbReference type="SAM" id="SignalP"/>
    </source>
</evidence>
<dbReference type="EMBL" id="GG697390">
    <property type="protein sequence ID" value="EFQ35285.1"/>
    <property type="molecule type" value="Genomic_DNA"/>
</dbReference>
<organism evidence="4">
    <name type="scientific">Colletotrichum graminicola (strain M1.001 / M2 / FGSC 10212)</name>
    <name type="common">Maize anthracnose fungus</name>
    <name type="synonym">Glomerella graminicola</name>
    <dbReference type="NCBI Taxonomy" id="645133"/>
    <lineage>
        <taxon>Eukaryota</taxon>
        <taxon>Fungi</taxon>
        <taxon>Dikarya</taxon>
        <taxon>Ascomycota</taxon>
        <taxon>Pezizomycotina</taxon>
        <taxon>Sordariomycetes</taxon>
        <taxon>Hypocreomycetidae</taxon>
        <taxon>Glomerellales</taxon>
        <taxon>Glomerellaceae</taxon>
        <taxon>Colletotrichum</taxon>
        <taxon>Colletotrichum graminicola species complex</taxon>
    </lineage>
</organism>
<sequence length="194" mass="20925">MLIFTLNHSTTAVALIAGLAAGEPAFYVSASARKVSDAPSPTSEASGIPSRTRAPGITPLEAQARICNLEADYSPHDPIDSEKQEKGVSTFCDLLRGKGGYLEPGMESQRVEFQDANGGRHHYKVEWAAGCQTEVENQAIRRPLGHVSASLNCHDLMRDNYLLCHNGGVGGKVQVGCLIYTYNGGIMTGRVYDW</sequence>
<dbReference type="AlphaFoldDB" id="E3QWP7"/>
<evidence type="ECO:0000256" key="1">
    <source>
        <dbReference type="SAM" id="MobiDB-lite"/>
    </source>
</evidence>
<dbReference type="eggNOG" id="ENOG502SPKB">
    <property type="taxonomic scope" value="Eukaryota"/>
</dbReference>
<dbReference type="VEuPathDB" id="FungiDB:GLRG_10429"/>
<dbReference type="Proteomes" id="UP000008782">
    <property type="component" value="Unassembled WGS sequence"/>
</dbReference>
<accession>E3QWP7</accession>
<dbReference type="HOGENOM" id="CLU_1402319_0_0_1"/>
<feature type="signal peptide" evidence="2">
    <location>
        <begin position="1"/>
        <end position="22"/>
    </location>
</feature>
<keyword evidence="2" id="KW-0732">Signal</keyword>
<proteinExistence type="predicted"/>
<name>E3QWP7_COLGM</name>
<evidence type="ECO:0000313" key="3">
    <source>
        <dbReference type="EMBL" id="EFQ35285.1"/>
    </source>
</evidence>
<dbReference type="GeneID" id="24415794"/>
<dbReference type="OrthoDB" id="1896086at2759"/>
<feature type="region of interest" description="Disordered" evidence="1">
    <location>
        <begin position="32"/>
        <end position="55"/>
    </location>
</feature>
<reference evidence="4" key="1">
    <citation type="journal article" date="2012" name="Nat. Genet.">
        <title>Lifestyle transitions in plant pathogenic Colletotrichum fungi deciphered by genome and transcriptome analyses.</title>
        <authorList>
            <person name="O'Connell R.J."/>
            <person name="Thon M.R."/>
            <person name="Hacquard S."/>
            <person name="Amyotte S.G."/>
            <person name="Kleemann J."/>
            <person name="Torres M.F."/>
            <person name="Damm U."/>
            <person name="Buiate E.A."/>
            <person name="Epstein L."/>
            <person name="Alkan N."/>
            <person name="Altmueller J."/>
            <person name="Alvarado-Balderrama L."/>
            <person name="Bauser C.A."/>
            <person name="Becker C."/>
            <person name="Birren B.W."/>
            <person name="Chen Z."/>
            <person name="Choi J."/>
            <person name="Crouch J.A."/>
            <person name="Duvick J.P."/>
            <person name="Farman M.A."/>
            <person name="Gan P."/>
            <person name="Heiman D."/>
            <person name="Henrissat B."/>
            <person name="Howard R.J."/>
            <person name="Kabbage M."/>
            <person name="Koch C."/>
            <person name="Kracher B."/>
            <person name="Kubo Y."/>
            <person name="Law A.D."/>
            <person name="Lebrun M.-H."/>
            <person name="Lee Y.-H."/>
            <person name="Miyara I."/>
            <person name="Moore N."/>
            <person name="Neumann U."/>
            <person name="Nordstroem K."/>
            <person name="Panaccione D.G."/>
            <person name="Panstruga R."/>
            <person name="Place M."/>
            <person name="Proctor R.H."/>
            <person name="Prusky D."/>
            <person name="Rech G."/>
            <person name="Reinhardt R."/>
            <person name="Rollins J.A."/>
            <person name="Rounsley S."/>
            <person name="Schardl C.L."/>
            <person name="Schwartz D.C."/>
            <person name="Shenoy N."/>
            <person name="Shirasu K."/>
            <person name="Sikhakolli U.R."/>
            <person name="Stueber K."/>
            <person name="Sukno S.A."/>
            <person name="Sweigard J.A."/>
            <person name="Takano Y."/>
            <person name="Takahara H."/>
            <person name="Trail F."/>
            <person name="van der Does H.C."/>
            <person name="Voll L.M."/>
            <person name="Will I."/>
            <person name="Young S."/>
            <person name="Zeng Q."/>
            <person name="Zhang J."/>
            <person name="Zhou S."/>
            <person name="Dickman M.B."/>
            <person name="Schulze-Lefert P."/>
            <person name="Ver Loren van Themaat E."/>
            <person name="Ma L.-J."/>
            <person name="Vaillancourt L.J."/>
        </authorList>
    </citation>
    <scope>NUCLEOTIDE SEQUENCE [LARGE SCALE GENOMIC DNA]</scope>
    <source>
        <strain evidence="4">M1.001 / M2 / FGSC 10212</strain>
    </source>
</reference>
<feature type="chain" id="PRO_5003181029" evidence="2">
    <location>
        <begin position="23"/>
        <end position="194"/>
    </location>
</feature>
<gene>
    <name evidence="3" type="ORF">GLRG_10429</name>
</gene>
<protein>
    <submittedName>
        <fullName evidence="3">Uncharacterized protein</fullName>
    </submittedName>
</protein>
<dbReference type="RefSeq" id="XP_008099305.1">
    <property type="nucleotide sequence ID" value="XM_008101114.1"/>
</dbReference>